<comment type="caution">
    <text evidence="1">The sequence shown here is derived from an EMBL/GenBank/DDBJ whole genome shotgun (WGS) entry which is preliminary data.</text>
</comment>
<gene>
    <name evidence="1" type="ORF">NQ318_010823</name>
</gene>
<evidence type="ECO:0000313" key="1">
    <source>
        <dbReference type="EMBL" id="KAJ8950624.1"/>
    </source>
</evidence>
<organism evidence="1 2">
    <name type="scientific">Aromia moschata</name>
    <dbReference type="NCBI Taxonomy" id="1265417"/>
    <lineage>
        <taxon>Eukaryota</taxon>
        <taxon>Metazoa</taxon>
        <taxon>Ecdysozoa</taxon>
        <taxon>Arthropoda</taxon>
        <taxon>Hexapoda</taxon>
        <taxon>Insecta</taxon>
        <taxon>Pterygota</taxon>
        <taxon>Neoptera</taxon>
        <taxon>Endopterygota</taxon>
        <taxon>Coleoptera</taxon>
        <taxon>Polyphaga</taxon>
        <taxon>Cucujiformia</taxon>
        <taxon>Chrysomeloidea</taxon>
        <taxon>Cerambycidae</taxon>
        <taxon>Cerambycinae</taxon>
        <taxon>Callichromatini</taxon>
        <taxon>Aromia</taxon>
    </lineage>
</organism>
<dbReference type="EMBL" id="JAPWTK010000097">
    <property type="protein sequence ID" value="KAJ8950624.1"/>
    <property type="molecule type" value="Genomic_DNA"/>
</dbReference>
<dbReference type="AlphaFoldDB" id="A0AAV8YHB5"/>
<protein>
    <submittedName>
        <fullName evidence="1">Uncharacterized protein</fullName>
    </submittedName>
</protein>
<keyword evidence="2" id="KW-1185">Reference proteome</keyword>
<proteinExistence type="predicted"/>
<reference evidence="1" key="1">
    <citation type="journal article" date="2023" name="Insect Mol. Biol.">
        <title>Genome sequencing provides insights into the evolution of gene families encoding plant cell wall-degrading enzymes in longhorned beetles.</title>
        <authorList>
            <person name="Shin N.R."/>
            <person name="Okamura Y."/>
            <person name="Kirsch R."/>
            <person name="Pauchet Y."/>
        </authorList>
    </citation>
    <scope>NUCLEOTIDE SEQUENCE</scope>
    <source>
        <strain evidence="1">AMC_N1</strain>
    </source>
</reference>
<name>A0AAV8YHB5_9CUCU</name>
<evidence type="ECO:0000313" key="2">
    <source>
        <dbReference type="Proteomes" id="UP001162162"/>
    </source>
</evidence>
<dbReference type="Proteomes" id="UP001162162">
    <property type="component" value="Unassembled WGS sequence"/>
</dbReference>
<accession>A0AAV8YHB5</accession>
<sequence>MTEFARDRFDSIICCLQAMPRTLLLVISVLARAATKKAYDYEGSLVKRVLNIPLRFYFEIVLKNDA</sequence>